<organism evidence="1">
    <name type="scientific">marine sediment metagenome</name>
    <dbReference type="NCBI Taxonomy" id="412755"/>
    <lineage>
        <taxon>unclassified sequences</taxon>
        <taxon>metagenomes</taxon>
        <taxon>ecological metagenomes</taxon>
    </lineage>
</organism>
<dbReference type="AlphaFoldDB" id="A0A0F9DC19"/>
<dbReference type="EMBL" id="LAZR01040116">
    <property type="protein sequence ID" value="KKL15291.1"/>
    <property type="molecule type" value="Genomic_DNA"/>
</dbReference>
<evidence type="ECO:0000313" key="1">
    <source>
        <dbReference type="EMBL" id="KKL15291.1"/>
    </source>
</evidence>
<gene>
    <name evidence="1" type="ORF">LCGC14_2507070</name>
</gene>
<name>A0A0F9DC19_9ZZZZ</name>
<sequence length="115" mass="13462">MKSEKCCENQEKFQIIDDLIRCLKIYNAFNYIYQHQECTVSEILKSIDICKSTLYDYIDKANNTKLIIKDFNNKIHKNGSQFTVVAKPELLSLLVQFKTIILGFLKEMSDDQDNL</sequence>
<accession>A0A0F9DC19</accession>
<comment type="caution">
    <text evidence="1">The sequence shown here is derived from an EMBL/GenBank/DDBJ whole genome shotgun (WGS) entry which is preliminary data.</text>
</comment>
<reference evidence="1" key="1">
    <citation type="journal article" date="2015" name="Nature">
        <title>Complex archaea that bridge the gap between prokaryotes and eukaryotes.</title>
        <authorList>
            <person name="Spang A."/>
            <person name="Saw J.H."/>
            <person name="Jorgensen S.L."/>
            <person name="Zaremba-Niedzwiedzka K."/>
            <person name="Martijn J."/>
            <person name="Lind A.E."/>
            <person name="van Eijk R."/>
            <person name="Schleper C."/>
            <person name="Guy L."/>
            <person name="Ettema T.J."/>
        </authorList>
    </citation>
    <scope>NUCLEOTIDE SEQUENCE</scope>
</reference>
<evidence type="ECO:0008006" key="2">
    <source>
        <dbReference type="Google" id="ProtNLM"/>
    </source>
</evidence>
<proteinExistence type="predicted"/>
<protein>
    <recommendedName>
        <fullName evidence="2">Helix-turn-helix type 11 domain-containing protein</fullName>
    </recommendedName>
</protein>